<reference evidence="2" key="2">
    <citation type="journal article" date="2015" name="Fish Shellfish Immunol.">
        <title>Early steps in the European eel (Anguilla anguilla)-Vibrio vulnificus interaction in the gills: Role of the RtxA13 toxin.</title>
        <authorList>
            <person name="Callol A."/>
            <person name="Pajuelo D."/>
            <person name="Ebbesson L."/>
            <person name="Teles M."/>
            <person name="MacKenzie S."/>
            <person name="Amaro C."/>
        </authorList>
    </citation>
    <scope>NUCLEOTIDE SEQUENCE</scope>
</reference>
<accession>A0A0E9XI30</accession>
<sequence length="37" mass="4377">MVFISSLRMLYYMPVLISSVSQQGFLILISFCCYFYI</sequence>
<dbReference type="AlphaFoldDB" id="A0A0E9XI30"/>
<keyword evidence="1" id="KW-0812">Transmembrane</keyword>
<dbReference type="EMBL" id="GBXM01006200">
    <property type="protein sequence ID" value="JAI02378.1"/>
    <property type="molecule type" value="Transcribed_RNA"/>
</dbReference>
<evidence type="ECO:0000313" key="2">
    <source>
        <dbReference type="EMBL" id="JAI02378.1"/>
    </source>
</evidence>
<reference evidence="2" key="1">
    <citation type="submission" date="2014-11" db="EMBL/GenBank/DDBJ databases">
        <authorList>
            <person name="Amaro Gonzalez C."/>
        </authorList>
    </citation>
    <scope>NUCLEOTIDE SEQUENCE</scope>
</reference>
<organism evidence="2">
    <name type="scientific">Anguilla anguilla</name>
    <name type="common">European freshwater eel</name>
    <name type="synonym">Muraena anguilla</name>
    <dbReference type="NCBI Taxonomy" id="7936"/>
    <lineage>
        <taxon>Eukaryota</taxon>
        <taxon>Metazoa</taxon>
        <taxon>Chordata</taxon>
        <taxon>Craniata</taxon>
        <taxon>Vertebrata</taxon>
        <taxon>Euteleostomi</taxon>
        <taxon>Actinopterygii</taxon>
        <taxon>Neopterygii</taxon>
        <taxon>Teleostei</taxon>
        <taxon>Anguilliformes</taxon>
        <taxon>Anguillidae</taxon>
        <taxon>Anguilla</taxon>
    </lineage>
</organism>
<evidence type="ECO:0000256" key="1">
    <source>
        <dbReference type="SAM" id="Phobius"/>
    </source>
</evidence>
<feature type="transmembrane region" description="Helical" evidence="1">
    <location>
        <begin position="12"/>
        <end position="36"/>
    </location>
</feature>
<name>A0A0E9XI30_ANGAN</name>
<keyword evidence="1" id="KW-0472">Membrane</keyword>
<protein>
    <submittedName>
        <fullName evidence="2">Uncharacterized protein</fullName>
    </submittedName>
</protein>
<proteinExistence type="predicted"/>
<keyword evidence="1" id="KW-1133">Transmembrane helix</keyword>